<organism evidence="1 2">
    <name type="scientific">Candidatus Synechococcus spongiarum 15L</name>
    <dbReference type="NCBI Taxonomy" id="1608419"/>
    <lineage>
        <taxon>Bacteria</taxon>
        <taxon>Bacillati</taxon>
        <taxon>Cyanobacteriota</taxon>
        <taxon>Cyanophyceae</taxon>
        <taxon>Synechococcales</taxon>
        <taxon>Synechococcaceae</taxon>
        <taxon>Synechococcus</taxon>
    </lineage>
</organism>
<dbReference type="Proteomes" id="UP000035037">
    <property type="component" value="Unassembled WGS sequence"/>
</dbReference>
<comment type="caution">
    <text evidence="1">The sequence shown here is derived from an EMBL/GenBank/DDBJ whole genome shotgun (WGS) entry which is preliminary data.</text>
</comment>
<name>A0A0G8AY54_9SYNE</name>
<accession>A0A0G8AY54</accession>
<reference evidence="1 2" key="2">
    <citation type="submission" date="2015-05" db="EMBL/GenBank/DDBJ databases">
        <title>Lifestyle Evolution in Cyanobacterial Symbionts of Sponges.</title>
        <authorList>
            <person name="Burgsdorf I."/>
            <person name="Slaby B.M."/>
            <person name="Handley K.M."/>
            <person name="Haber M."/>
            <person name="Blom J."/>
            <person name="Marshall C.W."/>
            <person name="Gilbert J.A."/>
            <person name="Hentschel U."/>
            <person name="Steindler L."/>
        </authorList>
    </citation>
    <scope>NUCLEOTIDE SEQUENCE [LARGE SCALE GENOMIC DNA]</scope>
    <source>
        <strain evidence="1">15L</strain>
    </source>
</reference>
<sequence length="147" mass="15601">MAHSGQASNGSTADELARSANHGRQLAALLDPDTRMPSISQLLLRTDITVIAVPTTLDGCNMSGDAVMPEQARVVERPFTPEERSATAGCFMVHSLHLALPPWTSTSMTMPSGATCPSPSDATSWEEVLHFAEVGRRIGGILTLGEE</sequence>
<proteinExistence type="predicted"/>
<evidence type="ECO:0000313" key="2">
    <source>
        <dbReference type="Proteomes" id="UP000035037"/>
    </source>
</evidence>
<evidence type="ECO:0000313" key="1">
    <source>
        <dbReference type="EMBL" id="KKZ14327.1"/>
    </source>
</evidence>
<dbReference type="PATRIC" id="fig|1608419.3.peg.1577"/>
<reference evidence="1 2" key="1">
    <citation type="submission" date="2015-02" db="EMBL/GenBank/DDBJ databases">
        <authorList>
            <person name="Slaby B."/>
            <person name="Hentschel U."/>
        </authorList>
    </citation>
    <scope>NUCLEOTIDE SEQUENCE [LARGE SCALE GENOMIC DNA]</scope>
    <source>
        <strain evidence="1">15L</strain>
    </source>
</reference>
<dbReference type="EMBL" id="JYFQ01000030">
    <property type="protein sequence ID" value="KKZ14327.1"/>
    <property type="molecule type" value="Genomic_DNA"/>
</dbReference>
<protein>
    <submittedName>
        <fullName evidence="1">Uncharacterized protein</fullName>
    </submittedName>
</protein>
<gene>
    <name evidence="1" type="ORF">TQ37_01415</name>
</gene>
<dbReference type="AlphaFoldDB" id="A0A0G8AY54"/>